<feature type="region of interest" description="Disordered" evidence="3">
    <location>
        <begin position="534"/>
        <end position="553"/>
    </location>
</feature>
<feature type="compositionally biased region" description="Low complexity" evidence="3">
    <location>
        <begin position="638"/>
        <end position="648"/>
    </location>
</feature>
<gene>
    <name evidence="5" type="ORF">UA08_08930</name>
</gene>
<evidence type="ECO:0000256" key="1">
    <source>
        <dbReference type="ARBA" id="ARBA00022443"/>
    </source>
</evidence>
<evidence type="ECO:0000256" key="2">
    <source>
        <dbReference type="PROSITE-ProRule" id="PRU00192"/>
    </source>
</evidence>
<feature type="compositionally biased region" description="Basic and acidic residues" evidence="3">
    <location>
        <begin position="418"/>
        <end position="436"/>
    </location>
</feature>
<dbReference type="InterPro" id="IPR036028">
    <property type="entry name" value="SH3-like_dom_sf"/>
</dbReference>
<feature type="region of interest" description="Disordered" evidence="3">
    <location>
        <begin position="1"/>
        <end position="71"/>
    </location>
</feature>
<feature type="compositionally biased region" description="Polar residues" evidence="3">
    <location>
        <begin position="542"/>
        <end position="553"/>
    </location>
</feature>
<dbReference type="Proteomes" id="UP000214365">
    <property type="component" value="Unassembled WGS sequence"/>
</dbReference>
<dbReference type="InterPro" id="IPR001452">
    <property type="entry name" value="SH3_domain"/>
</dbReference>
<feature type="compositionally biased region" description="Basic and acidic residues" evidence="3">
    <location>
        <begin position="309"/>
        <end position="328"/>
    </location>
</feature>
<feature type="compositionally biased region" description="Polar residues" evidence="3">
    <location>
        <begin position="437"/>
        <end position="447"/>
    </location>
</feature>
<dbReference type="PANTHER" id="PTHR47775">
    <property type="entry name" value="BUD SITE SELECTION PROTEIN 14"/>
    <property type="match status" value="1"/>
</dbReference>
<keyword evidence="1 2" id="KW-0728">SH3 domain</keyword>
<feature type="compositionally biased region" description="Polar residues" evidence="3">
    <location>
        <begin position="14"/>
        <end position="31"/>
    </location>
</feature>
<dbReference type="GO" id="GO:0051286">
    <property type="term" value="C:cell tip"/>
    <property type="evidence" value="ECO:0007669"/>
    <property type="project" value="TreeGrafter"/>
</dbReference>
<dbReference type="SUPFAM" id="SSF50044">
    <property type="entry name" value="SH3-domain"/>
    <property type="match status" value="1"/>
</dbReference>
<comment type="caution">
    <text evidence="5">The sequence shown here is derived from an EMBL/GenBank/DDBJ whole genome shotgun (WGS) entry which is preliminary data.</text>
</comment>
<dbReference type="PANTHER" id="PTHR47775:SF1">
    <property type="entry name" value="BUD SITE SELECTION PROTEIN 14"/>
    <property type="match status" value="1"/>
</dbReference>
<dbReference type="GO" id="GO:0008104">
    <property type="term" value="P:intracellular protein localization"/>
    <property type="evidence" value="ECO:0007669"/>
    <property type="project" value="TreeGrafter"/>
</dbReference>
<feature type="region of interest" description="Disordered" evidence="3">
    <location>
        <begin position="577"/>
        <end position="648"/>
    </location>
</feature>
<dbReference type="FunFam" id="2.30.30.40:FF:000035">
    <property type="entry name" value="SH3 domain containing protein"/>
    <property type="match status" value="1"/>
</dbReference>
<feature type="domain" description="SH3" evidence="4">
    <location>
        <begin position="132"/>
        <end position="193"/>
    </location>
</feature>
<dbReference type="PROSITE" id="PS50002">
    <property type="entry name" value="SH3"/>
    <property type="match status" value="1"/>
</dbReference>
<feature type="compositionally biased region" description="Acidic residues" evidence="3">
    <location>
        <begin position="245"/>
        <end position="266"/>
    </location>
</feature>
<name>A0A225A7L6_TALAT</name>
<dbReference type="GeneID" id="31008686"/>
<evidence type="ECO:0000313" key="5">
    <source>
        <dbReference type="EMBL" id="OKL55810.1"/>
    </source>
</evidence>
<feature type="compositionally biased region" description="Basic and acidic residues" evidence="3">
    <location>
        <begin position="46"/>
        <end position="56"/>
    </location>
</feature>
<evidence type="ECO:0000313" key="6">
    <source>
        <dbReference type="Proteomes" id="UP000214365"/>
    </source>
</evidence>
<dbReference type="STRING" id="1441469.A0A225A7L6"/>
<organism evidence="5 6">
    <name type="scientific">Talaromyces atroroseus</name>
    <dbReference type="NCBI Taxonomy" id="1441469"/>
    <lineage>
        <taxon>Eukaryota</taxon>
        <taxon>Fungi</taxon>
        <taxon>Dikarya</taxon>
        <taxon>Ascomycota</taxon>
        <taxon>Pezizomycotina</taxon>
        <taxon>Eurotiomycetes</taxon>
        <taxon>Eurotiomycetidae</taxon>
        <taxon>Eurotiales</taxon>
        <taxon>Trichocomaceae</taxon>
        <taxon>Talaromyces</taxon>
        <taxon>Talaromyces sect. Trachyspermi</taxon>
    </lineage>
</organism>
<dbReference type="SMART" id="SM00326">
    <property type="entry name" value="SH3"/>
    <property type="match status" value="1"/>
</dbReference>
<dbReference type="Pfam" id="PF00018">
    <property type="entry name" value="SH3_1"/>
    <property type="match status" value="1"/>
</dbReference>
<dbReference type="GO" id="GO:0015630">
    <property type="term" value="C:microtubule cytoskeleton"/>
    <property type="evidence" value="ECO:0007669"/>
    <property type="project" value="TreeGrafter"/>
</dbReference>
<dbReference type="InterPro" id="IPR053039">
    <property type="entry name" value="Polarity_Bud-Selection_Reg"/>
</dbReference>
<protein>
    <recommendedName>
        <fullName evidence="4">SH3 domain-containing protein</fullName>
    </recommendedName>
</protein>
<feature type="region of interest" description="Disordered" evidence="3">
    <location>
        <begin position="242"/>
        <end position="506"/>
    </location>
</feature>
<feature type="compositionally biased region" description="Polar residues" evidence="3">
    <location>
        <begin position="329"/>
        <end position="347"/>
    </location>
</feature>
<keyword evidence="6" id="KW-1185">Reference proteome</keyword>
<dbReference type="EMBL" id="LFMY01000017">
    <property type="protein sequence ID" value="OKL55810.1"/>
    <property type="molecule type" value="Genomic_DNA"/>
</dbReference>
<evidence type="ECO:0000259" key="4">
    <source>
        <dbReference type="PROSITE" id="PS50002"/>
    </source>
</evidence>
<dbReference type="Gene3D" id="2.30.30.40">
    <property type="entry name" value="SH3 Domains"/>
    <property type="match status" value="1"/>
</dbReference>
<accession>A0A225A7L6</accession>
<dbReference type="RefSeq" id="XP_020115931.1">
    <property type="nucleotide sequence ID" value="XM_020263825.1"/>
</dbReference>
<evidence type="ECO:0000256" key="3">
    <source>
        <dbReference type="SAM" id="MobiDB-lite"/>
    </source>
</evidence>
<sequence>MTRPQMIRADTIDLQDQNSPSAQDHSSNNSRIAGGRAGTHQNQSLRHAEQEAKEEMSTSPRVSLDQFGSGDQHSHIDIVYDDQDDLMEDLTASGDADNGHYGEEGEGEGDDMLDDDMMDKISSSPSIDDEDIDFEFVYALHTFVATVEGQANAAKGDTMVLLDDSNSYWWLVRVVKDGSIGYLPAEHIETPTERLARLNKHRNVDLSATMLGDNAEKSKNPLKKAMRRRNAKTVTFASPTFFETSDIDYSTEEEEEDGEQTEEEESQIEHQDAQYDVQDEDMVVEPLRPKPHKEKSFRELEAETEETEVDRSSSERPRPSDDSYERTGENVSRSRNGTLRNTDSFFNDDTAETKKISLTPNLLRDDSTASAFSKSEPQEGRASLESIEKSLSAGDKSKRKDKRPGMLSGLFKRKDKKGRSSEDDGEELEKTSEELSRSSPQPKVSSESLREHNNNSKPAGVQRQSSKLQKQPPAEFATANQQTPLNLQEAAAVPVNEVSSPVKEDYGSSIRRVVSPSTGITVEPLQVRTSLERNAAAVEQRAPSSEPSSPVRMQNTAPLMEMNSKMYDDPIADEPIKIIPADNQSSTTIVPPQRLRGNADSIERLSESPVNVSPIQSSTSPQPPALMVDTSSQEEHPVSPLSSHSSSPEFIDRVETKGDETTPISTVSSTATATWSDASLRSYLDDENDIRDLLIIVHDKSNVQPAGPDHPITGSLFKEESRRLKEMSGRLDEMLAGWMSRKADHRVSKVF</sequence>
<proteinExistence type="predicted"/>
<reference evidence="5 6" key="1">
    <citation type="submission" date="2015-06" db="EMBL/GenBank/DDBJ databases">
        <title>Talaromyces atroroseus IBT 11181 draft genome.</title>
        <authorList>
            <person name="Rasmussen K.B."/>
            <person name="Rasmussen S."/>
            <person name="Petersen B."/>
            <person name="Sicheritz-Ponten T."/>
            <person name="Mortensen U.H."/>
            <person name="Thrane U."/>
        </authorList>
    </citation>
    <scope>NUCLEOTIDE SEQUENCE [LARGE SCALE GENOMIC DNA]</scope>
    <source>
        <strain evidence="5 6">IBT 11181</strain>
    </source>
</reference>
<feature type="region of interest" description="Disordered" evidence="3">
    <location>
        <begin position="89"/>
        <end position="112"/>
    </location>
</feature>
<dbReference type="OrthoDB" id="196165at2759"/>
<dbReference type="AlphaFoldDB" id="A0A225A7L6"/>
<dbReference type="GO" id="GO:0030950">
    <property type="term" value="P:establishment or maintenance of actin cytoskeleton polarity"/>
    <property type="evidence" value="ECO:0007669"/>
    <property type="project" value="TreeGrafter"/>
</dbReference>